<feature type="domain" description="Glycosyl transferase family 51" evidence="17">
    <location>
        <begin position="181"/>
        <end position="260"/>
    </location>
</feature>
<keyword evidence="3" id="KW-0121">Carboxypeptidase</keyword>
<reference evidence="18 19" key="1">
    <citation type="submission" date="2015-07" db="EMBL/GenBank/DDBJ databases">
        <title>Draft genome of Bellilinea caldifistulae DSM 17877.</title>
        <authorList>
            <person name="Hemp J."/>
            <person name="Ward L.M."/>
            <person name="Pace L.A."/>
            <person name="Fischer W.W."/>
        </authorList>
    </citation>
    <scope>NUCLEOTIDE SEQUENCE [LARGE SCALE GENOMIC DNA]</scope>
    <source>
        <strain evidence="18 19">GOMI-1</strain>
    </source>
</reference>
<evidence type="ECO:0000256" key="4">
    <source>
        <dbReference type="ARBA" id="ARBA00022670"/>
    </source>
</evidence>
<dbReference type="InterPro" id="IPR036950">
    <property type="entry name" value="PBP_transglycosylase"/>
</dbReference>
<evidence type="ECO:0000256" key="13">
    <source>
        <dbReference type="ARBA" id="ARBA00034000"/>
    </source>
</evidence>
<dbReference type="SUPFAM" id="SSF56601">
    <property type="entry name" value="beta-lactamase/transpeptidase-like"/>
    <property type="match status" value="1"/>
</dbReference>
<name>A0A0N8GMG0_9CHLR</name>
<organism evidence="18 19">
    <name type="scientific">Bellilinea caldifistulae</name>
    <dbReference type="NCBI Taxonomy" id="360411"/>
    <lineage>
        <taxon>Bacteria</taxon>
        <taxon>Bacillati</taxon>
        <taxon>Chloroflexota</taxon>
        <taxon>Anaerolineae</taxon>
        <taxon>Anaerolineales</taxon>
        <taxon>Anaerolineaceae</taxon>
        <taxon>Bellilinea</taxon>
    </lineage>
</organism>
<keyword evidence="19" id="KW-1185">Reference proteome</keyword>
<protein>
    <submittedName>
        <fullName evidence="18">Uncharacterized protein</fullName>
    </submittedName>
</protein>
<dbReference type="STRING" id="360411.AC812_09490"/>
<keyword evidence="2" id="KW-1003">Cell membrane</keyword>
<evidence type="ECO:0000256" key="15">
    <source>
        <dbReference type="SAM" id="MobiDB-lite"/>
    </source>
</evidence>
<dbReference type="Pfam" id="PF17957">
    <property type="entry name" value="Big_7"/>
    <property type="match status" value="1"/>
</dbReference>
<evidence type="ECO:0000256" key="2">
    <source>
        <dbReference type="ARBA" id="ARBA00022475"/>
    </source>
</evidence>
<comment type="catalytic activity">
    <reaction evidence="14">
        <text>[GlcNAc-(1-&gt;4)-Mur2Ac(oyl-L-Ala-gamma-D-Glu-L-Lys-D-Ala-D-Ala)](n)-di-trans,octa-cis-undecaprenyl diphosphate + beta-D-GlcNAc-(1-&gt;4)-Mur2Ac(oyl-L-Ala-gamma-D-Glu-L-Lys-D-Ala-D-Ala)-di-trans,octa-cis-undecaprenyl diphosphate = [GlcNAc-(1-&gt;4)-Mur2Ac(oyl-L-Ala-gamma-D-Glu-L-Lys-D-Ala-D-Ala)](n+1)-di-trans,octa-cis-undecaprenyl diphosphate + di-trans,octa-cis-undecaprenyl diphosphate + H(+)</text>
        <dbReference type="Rhea" id="RHEA:23708"/>
        <dbReference type="Rhea" id="RHEA-COMP:9602"/>
        <dbReference type="Rhea" id="RHEA-COMP:9603"/>
        <dbReference type="ChEBI" id="CHEBI:15378"/>
        <dbReference type="ChEBI" id="CHEBI:58405"/>
        <dbReference type="ChEBI" id="CHEBI:60033"/>
        <dbReference type="ChEBI" id="CHEBI:78435"/>
        <dbReference type="EC" id="2.4.99.28"/>
    </reaction>
</comment>
<evidence type="ECO:0000256" key="10">
    <source>
        <dbReference type="ARBA" id="ARBA00023136"/>
    </source>
</evidence>
<feature type="domain" description="Penicillin-binding protein transpeptidase" evidence="16">
    <location>
        <begin position="375"/>
        <end position="634"/>
    </location>
</feature>
<keyword evidence="9" id="KW-0573">Peptidoglycan synthesis</keyword>
<comment type="caution">
    <text evidence="18">The sequence shown here is derived from an EMBL/GenBank/DDBJ whole genome shotgun (WGS) entry which is preliminary data.</text>
</comment>
<evidence type="ECO:0000256" key="1">
    <source>
        <dbReference type="ARBA" id="ARBA00004236"/>
    </source>
</evidence>
<dbReference type="RefSeq" id="WP_061913181.1">
    <property type="nucleotide sequence ID" value="NZ_DF967971.1"/>
</dbReference>
<dbReference type="Gene3D" id="1.10.3810.10">
    <property type="entry name" value="Biosynthetic peptidoglycan transglycosylase-like"/>
    <property type="match status" value="1"/>
</dbReference>
<keyword evidence="6" id="KW-0808">Transferase</keyword>
<dbReference type="GO" id="GO:0005886">
    <property type="term" value="C:plasma membrane"/>
    <property type="evidence" value="ECO:0007669"/>
    <property type="project" value="UniProtKB-SubCell"/>
</dbReference>
<dbReference type="InterPro" id="IPR001264">
    <property type="entry name" value="Glyco_trans_51"/>
</dbReference>
<dbReference type="InterPro" id="IPR050396">
    <property type="entry name" value="Glycosyltr_51/Transpeptidase"/>
</dbReference>
<proteinExistence type="predicted"/>
<evidence type="ECO:0000256" key="7">
    <source>
        <dbReference type="ARBA" id="ARBA00022801"/>
    </source>
</evidence>
<evidence type="ECO:0000256" key="6">
    <source>
        <dbReference type="ARBA" id="ARBA00022679"/>
    </source>
</evidence>
<dbReference type="GO" id="GO:0008955">
    <property type="term" value="F:peptidoglycan glycosyltransferase activity"/>
    <property type="evidence" value="ECO:0007669"/>
    <property type="project" value="UniProtKB-EC"/>
</dbReference>
<dbReference type="InterPro" id="IPR012338">
    <property type="entry name" value="Beta-lactam/transpept-like"/>
</dbReference>
<feature type="region of interest" description="Disordered" evidence="15">
    <location>
        <begin position="389"/>
        <end position="409"/>
    </location>
</feature>
<evidence type="ECO:0000256" key="3">
    <source>
        <dbReference type="ARBA" id="ARBA00022645"/>
    </source>
</evidence>
<dbReference type="SUPFAM" id="SSF53955">
    <property type="entry name" value="Lysozyme-like"/>
    <property type="match status" value="1"/>
</dbReference>
<dbReference type="GO" id="GO:0009002">
    <property type="term" value="F:serine-type D-Ala-D-Ala carboxypeptidase activity"/>
    <property type="evidence" value="ECO:0007669"/>
    <property type="project" value="UniProtKB-EC"/>
</dbReference>
<dbReference type="InterPro" id="IPR023346">
    <property type="entry name" value="Lysozyme-like_dom_sf"/>
</dbReference>
<evidence type="ECO:0000259" key="16">
    <source>
        <dbReference type="Pfam" id="PF00905"/>
    </source>
</evidence>
<dbReference type="InterPro" id="IPR013783">
    <property type="entry name" value="Ig-like_fold"/>
</dbReference>
<dbReference type="Gene3D" id="3.40.710.10">
    <property type="entry name" value="DD-peptidase/beta-lactamase superfamily"/>
    <property type="match status" value="1"/>
</dbReference>
<feature type="compositionally biased region" description="Polar residues" evidence="15">
    <location>
        <begin position="391"/>
        <end position="403"/>
    </location>
</feature>
<evidence type="ECO:0000259" key="17">
    <source>
        <dbReference type="Pfam" id="PF00912"/>
    </source>
</evidence>
<dbReference type="AlphaFoldDB" id="A0A0N8GMG0"/>
<evidence type="ECO:0000256" key="11">
    <source>
        <dbReference type="ARBA" id="ARBA00023268"/>
    </source>
</evidence>
<evidence type="ECO:0000313" key="19">
    <source>
        <dbReference type="Proteomes" id="UP000050514"/>
    </source>
</evidence>
<dbReference type="GO" id="GO:0030288">
    <property type="term" value="C:outer membrane-bounded periplasmic space"/>
    <property type="evidence" value="ECO:0007669"/>
    <property type="project" value="TreeGrafter"/>
</dbReference>
<comment type="subcellular location">
    <subcellularLocation>
        <location evidence="1">Cell membrane</location>
    </subcellularLocation>
</comment>
<dbReference type="Pfam" id="PF00905">
    <property type="entry name" value="Transpeptidase"/>
    <property type="match status" value="1"/>
</dbReference>
<keyword evidence="11" id="KW-0511">Multifunctional enzyme</keyword>
<keyword evidence="5" id="KW-0328">Glycosyltransferase</keyword>
<evidence type="ECO:0000256" key="8">
    <source>
        <dbReference type="ARBA" id="ARBA00022960"/>
    </source>
</evidence>
<dbReference type="Gene3D" id="2.60.40.10">
    <property type="entry name" value="Immunoglobulins"/>
    <property type="match status" value="1"/>
</dbReference>
<evidence type="ECO:0000256" key="5">
    <source>
        <dbReference type="ARBA" id="ARBA00022676"/>
    </source>
</evidence>
<keyword evidence="12" id="KW-0961">Cell wall biogenesis/degradation</keyword>
<dbReference type="EMBL" id="LGHJ01000015">
    <property type="protein sequence ID" value="KPL75194.1"/>
    <property type="molecule type" value="Genomic_DNA"/>
</dbReference>
<dbReference type="GO" id="GO:0008360">
    <property type="term" value="P:regulation of cell shape"/>
    <property type="evidence" value="ECO:0007669"/>
    <property type="project" value="UniProtKB-KW"/>
</dbReference>
<keyword evidence="8" id="KW-0133">Cell shape</keyword>
<keyword evidence="10" id="KW-0472">Membrane</keyword>
<dbReference type="GO" id="GO:0009252">
    <property type="term" value="P:peptidoglycan biosynthetic process"/>
    <property type="evidence" value="ECO:0007669"/>
    <property type="project" value="UniProtKB-KW"/>
</dbReference>
<evidence type="ECO:0000313" key="18">
    <source>
        <dbReference type="EMBL" id="KPL75194.1"/>
    </source>
</evidence>
<accession>A0A0N8GMG0</accession>
<evidence type="ECO:0000256" key="14">
    <source>
        <dbReference type="ARBA" id="ARBA00049902"/>
    </source>
</evidence>
<dbReference type="OrthoDB" id="152299at2"/>
<dbReference type="GO" id="GO:0006508">
    <property type="term" value="P:proteolysis"/>
    <property type="evidence" value="ECO:0007669"/>
    <property type="project" value="UniProtKB-KW"/>
</dbReference>
<dbReference type="Pfam" id="PF00912">
    <property type="entry name" value="Transgly"/>
    <property type="match status" value="1"/>
</dbReference>
<keyword evidence="7" id="KW-0378">Hydrolase</keyword>
<dbReference type="GO" id="GO:0008658">
    <property type="term" value="F:penicillin binding"/>
    <property type="evidence" value="ECO:0007669"/>
    <property type="project" value="InterPro"/>
</dbReference>
<dbReference type="PANTHER" id="PTHR32282">
    <property type="entry name" value="BINDING PROTEIN TRANSPEPTIDASE, PUTATIVE-RELATED"/>
    <property type="match status" value="1"/>
</dbReference>
<dbReference type="InterPro" id="IPR001460">
    <property type="entry name" value="PCN-bd_Tpept"/>
</dbReference>
<dbReference type="Proteomes" id="UP000050514">
    <property type="component" value="Unassembled WGS sequence"/>
</dbReference>
<sequence length="950" mass="103463">MRRLETILLVKNRQLRRTARRTRLLNGARRSLWGLLAAGLSLLGMAVLGLSFFYAQLSASLPSVYALESLLDPNDGALTRPTRLYDRTGQVVLLTLENPGITRRYLYLNPAHGEAFSPLLVEGVVALFDPLFWQRSGVRWDHLDDPRPVTLAERLAEDWLMPPDEPPGWQRTLRLRLLGDQIVNAYGKEQVLEWYLNSAPFGHLTYGADSAAQAFLGKPASALNPAEVALLLAALESPALNPLDAPAAALENQQTILLRMLGLGLLDQPTYQQARQAWLELRAPLPVESRAPAFTAQVINRIAEWLGRSRLERGGLRIITSLDADLQSQVVCTMQSQLARLSDPPAALSGECEAARLLPALPLRTPRSAGVWQASAVILDPLNGEVLAFSGDTSPAGESSQQSPHPPGSLQNPFLALAGFARGLSPATLVWDIPLTGEGETADEPPEEYDGPLRLRSALVNDDWAALRTVYAQIGAAALTATAHNLGIEQYRLPVEEDTLLSEGEPLPLLELAHAYSVFAASGTLNGVVSDETGLPQPRWVLRVEDYSGNPLSMPEQTASRTVVSAQLAYLVHHVFSDEAARWRTLGYPNPLEIGRPAAAKSGQAAGGRSSWAAGYTPQAVAVVWLGSEVADAPTPGAFPAAGIWHALMQYLHRNQPVQSWPMPPGVVRVEVCDPSGLLPGDACPSRVNEVFLESNQPGGIDSLYRRFQINRETGRLATVFTPPELVEERVFLVVPPQAQAWARTAGLPLPPSEYDLVQQPSPNPNAQISQPRPFSVVGGQVEITGRAAGEAFASYSLQVGQGINPTAWISIQESTTQPVENGRLAVWDTRNLEGLYVIRLLVVRRDQRVETSLLQVTVDNTPPQVRIPYPVEGQVFTGQSTITLQAEVSDTVGLARVEWRLDGRIIGETSQPPFALVWDARRGEHRLEVIAVDLAGNQTVSEPVQFRVR</sequence>
<dbReference type="PANTHER" id="PTHR32282:SF11">
    <property type="entry name" value="PENICILLIN-BINDING PROTEIN 1B"/>
    <property type="match status" value="1"/>
</dbReference>
<dbReference type="GO" id="GO:0071555">
    <property type="term" value="P:cell wall organization"/>
    <property type="evidence" value="ECO:0007669"/>
    <property type="project" value="UniProtKB-KW"/>
</dbReference>
<evidence type="ECO:0000256" key="9">
    <source>
        <dbReference type="ARBA" id="ARBA00022984"/>
    </source>
</evidence>
<gene>
    <name evidence="18" type="ORF">AC812_09490</name>
</gene>
<keyword evidence="4" id="KW-0645">Protease</keyword>
<evidence type="ECO:0000256" key="12">
    <source>
        <dbReference type="ARBA" id="ARBA00023316"/>
    </source>
</evidence>
<comment type="catalytic activity">
    <reaction evidence="13">
        <text>Preferential cleavage: (Ac)2-L-Lys-D-Ala-|-D-Ala. Also transpeptidation of peptidyl-alanyl moieties that are N-acyl substituents of D-alanine.</text>
        <dbReference type="EC" id="3.4.16.4"/>
    </reaction>
</comment>